<dbReference type="EMBL" id="JABEPP010000006">
    <property type="protein sequence ID" value="NNM74712.1"/>
    <property type="molecule type" value="Genomic_DNA"/>
</dbReference>
<protein>
    <submittedName>
        <fullName evidence="2">Type II toxin-antitoxin system RelE/ParE family toxin</fullName>
    </submittedName>
</protein>
<dbReference type="Gene3D" id="3.30.2310.20">
    <property type="entry name" value="RelE-like"/>
    <property type="match status" value="1"/>
</dbReference>
<dbReference type="Pfam" id="PF05016">
    <property type="entry name" value="ParE_toxin"/>
    <property type="match status" value="1"/>
</dbReference>
<name>A0A849I5H6_9HYPH</name>
<comment type="caution">
    <text evidence="2">The sequence shown here is derived from an EMBL/GenBank/DDBJ whole genome shotgun (WGS) entry which is preliminary data.</text>
</comment>
<keyword evidence="3" id="KW-1185">Reference proteome</keyword>
<evidence type="ECO:0000313" key="3">
    <source>
        <dbReference type="Proteomes" id="UP000564885"/>
    </source>
</evidence>
<evidence type="ECO:0000256" key="1">
    <source>
        <dbReference type="ARBA" id="ARBA00022649"/>
    </source>
</evidence>
<reference evidence="2 3" key="1">
    <citation type="submission" date="2020-04" db="EMBL/GenBank/DDBJ databases">
        <title>Enterovirga sp. isolate from soil.</title>
        <authorList>
            <person name="Chea S."/>
            <person name="Kim D.-U."/>
        </authorList>
    </citation>
    <scope>NUCLEOTIDE SEQUENCE [LARGE SCALE GENOMIC DNA]</scope>
    <source>
        <strain evidence="2 3">DB1703</strain>
    </source>
</reference>
<dbReference type="InterPro" id="IPR035093">
    <property type="entry name" value="RelE/ParE_toxin_dom_sf"/>
</dbReference>
<proteinExistence type="predicted"/>
<dbReference type="InterPro" id="IPR007712">
    <property type="entry name" value="RelE/ParE_toxin"/>
</dbReference>
<keyword evidence="1" id="KW-1277">Toxin-antitoxin system</keyword>
<organism evidence="2 3">
    <name type="scientific">Enterovirga aerilata</name>
    <dbReference type="NCBI Taxonomy" id="2730920"/>
    <lineage>
        <taxon>Bacteria</taxon>
        <taxon>Pseudomonadati</taxon>
        <taxon>Pseudomonadota</taxon>
        <taxon>Alphaproteobacteria</taxon>
        <taxon>Hyphomicrobiales</taxon>
        <taxon>Methylobacteriaceae</taxon>
        <taxon>Enterovirga</taxon>
    </lineage>
</organism>
<accession>A0A849I5H6</accession>
<gene>
    <name evidence="2" type="ORF">HJG44_20330</name>
</gene>
<dbReference type="AlphaFoldDB" id="A0A849I5H6"/>
<dbReference type="Proteomes" id="UP000564885">
    <property type="component" value="Unassembled WGS sequence"/>
</dbReference>
<sequence>MRSTFDLFGPRQVATYTELIEAAICDLAVDPERIGSRPRPELGRAMRSLHLSHVAGRQRGARHEIYYRVQAAKGGQPELVIMRILHDAMDPAGRVKAALRGDLRRS</sequence>
<evidence type="ECO:0000313" key="2">
    <source>
        <dbReference type="EMBL" id="NNM74712.1"/>
    </source>
</evidence>